<reference evidence="14 15" key="1">
    <citation type="submission" date="2024-05" db="EMBL/GenBank/DDBJ databases">
        <authorList>
            <person name="Wallberg A."/>
        </authorList>
    </citation>
    <scope>NUCLEOTIDE SEQUENCE [LARGE SCALE GENOMIC DNA]</scope>
</reference>
<evidence type="ECO:0000256" key="1">
    <source>
        <dbReference type="ARBA" id="ARBA00001936"/>
    </source>
</evidence>
<dbReference type="GO" id="GO:0016829">
    <property type="term" value="F:lyase activity"/>
    <property type="evidence" value="ECO:0007669"/>
    <property type="project" value="UniProtKB-KW"/>
</dbReference>
<dbReference type="PANTHER" id="PTHR12439:SF42">
    <property type="entry name" value="ENDORIBONUCLEASE-RELATED"/>
    <property type="match status" value="1"/>
</dbReference>
<dbReference type="SUPFAM" id="SSF142877">
    <property type="entry name" value="EndoU-like"/>
    <property type="match status" value="1"/>
</dbReference>
<evidence type="ECO:0000256" key="9">
    <source>
        <dbReference type="ARBA" id="ARBA00023211"/>
    </source>
</evidence>
<comment type="caution">
    <text evidence="14">The sequence shown here is derived from an EMBL/GenBank/DDBJ whole genome shotgun (WGS) entry which is preliminary data.</text>
</comment>
<sequence length="286" mass="31679">GGYGCIPWQSKQPSDSNSIDPITDEDLQDLSEALLAADVNNVGNQVEVNLQGLTSTHGTDDAAPKPLLKVPESALSGPTFAVLVALQDNYIADVMTHEQDDQVKQQERSAFLNVIMATDIMKNTQKFLSDKGVISGELRSVLEEIWFTPYSRSTAGPLSSSGFEHNFVGEIKSGKVSGFHNWVYFAHEEKKINLNYQGHLHKSVSLSAKGQVMWPRFTWLTEPKPMGAIMVGTSPELELALYTVCFLVRPNQKCPLLMNGQHFNVQTWVYEFDGKRLISGAYPESV</sequence>
<comment type="cofactor">
    <cofactor evidence="1 11">
        <name>Mn(2+)</name>
        <dbReference type="ChEBI" id="CHEBI:29035"/>
    </cofactor>
</comment>
<keyword evidence="6 11" id="KW-0255">Endonuclease</keyword>
<evidence type="ECO:0000256" key="8">
    <source>
        <dbReference type="ARBA" id="ARBA00022884"/>
    </source>
</evidence>
<dbReference type="InterPro" id="IPR018998">
    <property type="entry name" value="EndoU_C"/>
</dbReference>
<gene>
    <name evidence="14" type="ORF">MNOR_LOCUS38923</name>
</gene>
<keyword evidence="15" id="KW-1185">Reference proteome</keyword>
<dbReference type="CDD" id="cd21159">
    <property type="entry name" value="XendoU"/>
    <property type="match status" value="1"/>
</dbReference>
<dbReference type="Pfam" id="PF09412">
    <property type="entry name" value="XendoU"/>
    <property type="match status" value="1"/>
</dbReference>
<dbReference type="InterPro" id="IPR039787">
    <property type="entry name" value="ENDOU"/>
</dbReference>
<keyword evidence="7 11" id="KW-0378">Hydrolase</keyword>
<proteinExistence type="inferred from homology"/>
<comment type="similarity">
    <text evidence="2 11">Belongs to the ENDOU family.</text>
</comment>
<dbReference type="GO" id="GO:0016787">
    <property type="term" value="F:hydrolase activity"/>
    <property type="evidence" value="ECO:0007669"/>
    <property type="project" value="UniProtKB-KW"/>
</dbReference>
<keyword evidence="10" id="KW-0456">Lyase</keyword>
<feature type="domain" description="EndoU" evidence="13">
    <location>
        <begin position="23"/>
        <end position="286"/>
    </location>
</feature>
<feature type="non-terminal residue" evidence="14">
    <location>
        <position position="1"/>
    </location>
</feature>
<evidence type="ECO:0000256" key="7">
    <source>
        <dbReference type="ARBA" id="ARBA00022801"/>
    </source>
</evidence>
<dbReference type="Proteomes" id="UP001497623">
    <property type="component" value="Unassembled WGS sequence"/>
</dbReference>
<comment type="subunit">
    <text evidence="3 11">Monomer.</text>
</comment>
<protein>
    <recommendedName>
        <fullName evidence="13">EndoU domain-containing protein</fullName>
    </recommendedName>
</protein>
<evidence type="ECO:0000256" key="6">
    <source>
        <dbReference type="ARBA" id="ARBA00022759"/>
    </source>
</evidence>
<evidence type="ECO:0000259" key="13">
    <source>
        <dbReference type="PROSITE" id="PS51959"/>
    </source>
</evidence>
<evidence type="ECO:0000256" key="12">
    <source>
        <dbReference type="SAM" id="MobiDB-lite"/>
    </source>
</evidence>
<evidence type="ECO:0000256" key="11">
    <source>
        <dbReference type="RuleBase" id="RU367085"/>
    </source>
</evidence>
<dbReference type="GO" id="GO:0003723">
    <property type="term" value="F:RNA binding"/>
    <property type="evidence" value="ECO:0007669"/>
    <property type="project" value="UniProtKB-UniRule"/>
</dbReference>
<organism evidence="14 15">
    <name type="scientific">Meganyctiphanes norvegica</name>
    <name type="common">Northern krill</name>
    <name type="synonym">Thysanopoda norvegica</name>
    <dbReference type="NCBI Taxonomy" id="48144"/>
    <lineage>
        <taxon>Eukaryota</taxon>
        <taxon>Metazoa</taxon>
        <taxon>Ecdysozoa</taxon>
        <taxon>Arthropoda</taxon>
        <taxon>Crustacea</taxon>
        <taxon>Multicrustacea</taxon>
        <taxon>Malacostraca</taxon>
        <taxon>Eumalacostraca</taxon>
        <taxon>Eucarida</taxon>
        <taxon>Euphausiacea</taxon>
        <taxon>Euphausiidae</taxon>
        <taxon>Meganyctiphanes</taxon>
    </lineage>
</organism>
<dbReference type="GO" id="GO:0046872">
    <property type="term" value="F:metal ion binding"/>
    <property type="evidence" value="ECO:0007669"/>
    <property type="project" value="UniProtKB-UniRule"/>
</dbReference>
<evidence type="ECO:0000256" key="5">
    <source>
        <dbReference type="ARBA" id="ARBA00022723"/>
    </source>
</evidence>
<dbReference type="EMBL" id="CAXKWB010094038">
    <property type="protein sequence ID" value="CAL4218510.1"/>
    <property type="molecule type" value="Genomic_DNA"/>
</dbReference>
<evidence type="ECO:0000256" key="3">
    <source>
        <dbReference type="ARBA" id="ARBA00011245"/>
    </source>
</evidence>
<keyword evidence="8 11" id="KW-0694">RNA-binding</keyword>
<dbReference type="PROSITE" id="PS51959">
    <property type="entry name" value="ENDOU"/>
    <property type="match status" value="1"/>
</dbReference>
<keyword evidence="9 11" id="KW-0464">Manganese</keyword>
<name>A0AAV2SPQ5_MEGNR</name>
<evidence type="ECO:0000256" key="4">
    <source>
        <dbReference type="ARBA" id="ARBA00022722"/>
    </source>
</evidence>
<feature type="region of interest" description="Disordered" evidence="12">
    <location>
        <begin position="1"/>
        <end position="21"/>
    </location>
</feature>
<keyword evidence="5 11" id="KW-0479">Metal-binding</keyword>
<keyword evidence="4 11" id="KW-0540">Nuclease</keyword>
<dbReference type="AlphaFoldDB" id="A0AAV2SPQ5"/>
<dbReference type="InterPro" id="IPR037227">
    <property type="entry name" value="EndoU-like"/>
</dbReference>
<accession>A0AAV2SPQ5</accession>
<dbReference type="GO" id="GO:0004521">
    <property type="term" value="F:RNA endonuclease activity"/>
    <property type="evidence" value="ECO:0007669"/>
    <property type="project" value="UniProtKB-UniRule"/>
</dbReference>
<feature type="compositionally biased region" description="Polar residues" evidence="12">
    <location>
        <begin position="9"/>
        <end position="20"/>
    </location>
</feature>
<evidence type="ECO:0000256" key="10">
    <source>
        <dbReference type="ARBA" id="ARBA00023239"/>
    </source>
</evidence>
<evidence type="ECO:0000313" key="15">
    <source>
        <dbReference type="Proteomes" id="UP001497623"/>
    </source>
</evidence>
<dbReference type="PANTHER" id="PTHR12439">
    <property type="entry name" value="PLACENTAL PROTEIN 11-RELATED"/>
    <property type="match status" value="1"/>
</dbReference>
<evidence type="ECO:0000313" key="14">
    <source>
        <dbReference type="EMBL" id="CAL4218510.1"/>
    </source>
</evidence>
<evidence type="ECO:0000256" key="2">
    <source>
        <dbReference type="ARBA" id="ARBA00010168"/>
    </source>
</evidence>